<dbReference type="EMBL" id="JAJTWU010000007">
    <property type="protein sequence ID" value="MCE4556531.1"/>
    <property type="molecule type" value="Genomic_DNA"/>
</dbReference>
<dbReference type="InterPro" id="IPR005116">
    <property type="entry name" value="Transp-assoc_OB_typ1"/>
</dbReference>
<dbReference type="RefSeq" id="WP_233373563.1">
    <property type="nucleotide sequence ID" value="NZ_JAJTWU010000007.1"/>
</dbReference>
<accession>A0ABS8Y0I2</accession>
<gene>
    <name evidence="4" type="ORF">LXT13_19215</name>
</gene>
<name>A0ABS8Y0I2_9BURK</name>
<dbReference type="InterPro" id="IPR008995">
    <property type="entry name" value="Mo/tungstate-bd_C_term_dom"/>
</dbReference>
<dbReference type="InterPro" id="IPR004606">
    <property type="entry name" value="Mop_domain"/>
</dbReference>
<dbReference type="SUPFAM" id="SSF50331">
    <property type="entry name" value="MOP-like"/>
    <property type="match status" value="2"/>
</dbReference>
<dbReference type="Pfam" id="PF03459">
    <property type="entry name" value="TOBE"/>
    <property type="match status" value="2"/>
</dbReference>
<dbReference type="PROSITE" id="PS51866">
    <property type="entry name" value="MOP"/>
    <property type="match status" value="2"/>
</dbReference>
<dbReference type="NCBIfam" id="TIGR00638">
    <property type="entry name" value="Mop"/>
    <property type="match status" value="1"/>
</dbReference>
<dbReference type="Gene3D" id="2.40.50.100">
    <property type="match status" value="2"/>
</dbReference>
<sequence>MPPQHPGASAVNALDCTVRQLADGPINCELTLALPGGEPLVTVVTRDAVRALGLAEGAAVRALVHAPSVVLATGGGGPLARNQLPGTVTALHTGPLRAEVAVALAGGTVVLAVVSVEAVAVLGLAVGAAAQVLIQPSQVMLAG</sequence>
<evidence type="ECO:0000256" key="1">
    <source>
        <dbReference type="ARBA" id="ARBA00022505"/>
    </source>
</evidence>
<keyword evidence="1 2" id="KW-0500">Molybdenum</keyword>
<feature type="domain" description="Mop" evidence="3">
    <location>
        <begin position="77"/>
        <end position="143"/>
    </location>
</feature>
<dbReference type="Proteomes" id="UP001200741">
    <property type="component" value="Unassembled WGS sequence"/>
</dbReference>
<evidence type="ECO:0000313" key="5">
    <source>
        <dbReference type="Proteomes" id="UP001200741"/>
    </source>
</evidence>
<reference evidence="4 5" key="1">
    <citation type="submission" date="2021-12" db="EMBL/GenBank/DDBJ databases">
        <title>Genome seq of P8.</title>
        <authorList>
            <person name="Seo T."/>
        </authorList>
    </citation>
    <scope>NUCLEOTIDE SEQUENCE [LARGE SCALE GENOMIC DNA]</scope>
    <source>
        <strain evidence="4 5">P8</strain>
    </source>
</reference>
<evidence type="ECO:0000313" key="4">
    <source>
        <dbReference type="EMBL" id="MCE4556531.1"/>
    </source>
</evidence>
<proteinExistence type="predicted"/>
<organism evidence="4 5">
    <name type="scientific">Pelomonas cellulosilytica</name>
    <dbReference type="NCBI Taxonomy" id="2906762"/>
    <lineage>
        <taxon>Bacteria</taxon>
        <taxon>Pseudomonadati</taxon>
        <taxon>Pseudomonadota</taxon>
        <taxon>Betaproteobacteria</taxon>
        <taxon>Burkholderiales</taxon>
        <taxon>Sphaerotilaceae</taxon>
        <taxon>Roseateles</taxon>
    </lineage>
</organism>
<comment type="caution">
    <text evidence="4">The sequence shown here is derived from an EMBL/GenBank/DDBJ whole genome shotgun (WGS) entry which is preliminary data.</text>
</comment>
<keyword evidence="5" id="KW-1185">Reference proteome</keyword>
<feature type="domain" description="Mop" evidence="3">
    <location>
        <begin position="7"/>
        <end position="73"/>
    </location>
</feature>
<evidence type="ECO:0000256" key="2">
    <source>
        <dbReference type="PROSITE-ProRule" id="PRU01213"/>
    </source>
</evidence>
<protein>
    <submittedName>
        <fullName evidence="4">TOBE domain-containing protein</fullName>
    </submittedName>
</protein>
<evidence type="ECO:0000259" key="3">
    <source>
        <dbReference type="PROSITE" id="PS51866"/>
    </source>
</evidence>